<evidence type="ECO:0000313" key="5">
    <source>
        <dbReference type="EMBL" id="CRL65587.1"/>
    </source>
</evidence>
<dbReference type="InterPro" id="IPR054843">
    <property type="entry name" value="Slam_hemophilin_C"/>
</dbReference>
<evidence type="ECO:0000256" key="2">
    <source>
        <dbReference type="SAM" id="SignalP"/>
    </source>
</evidence>
<dbReference type="Proteomes" id="UP000183920">
    <property type="component" value="Unassembled WGS sequence"/>
</dbReference>
<name>A0A0G4QHY4_9GAMM</name>
<feature type="domain" description="HphA C-terminal" evidence="4">
    <location>
        <begin position="145"/>
        <end position="251"/>
    </location>
</feature>
<gene>
    <name evidence="5" type="ORF">BN1804_03574</name>
</gene>
<protein>
    <submittedName>
        <fullName evidence="5">Transferrin binding protein-like solute binding protein</fullName>
    </submittedName>
</protein>
<dbReference type="NCBIfam" id="NF041636">
    <property type="entry name" value="slam_lipo"/>
    <property type="match status" value="1"/>
</dbReference>
<evidence type="ECO:0000259" key="4">
    <source>
        <dbReference type="Pfam" id="PF22829"/>
    </source>
</evidence>
<sequence precursor="true">MKKRNELVCALFILMGTHAVQAEIHSNQSGSLTTMEVGASDPIQRGDHQMPGGEPGVGISTVGGGKKIGFASLTSPRMSGGADSHGIYTIQPNANSPASHSDMGVFHFAKITNANVYFGDWAKTTSATDATHQTYYIGKDVTTTLPTDSATYTVTGISKYNGSNQLSGTFNVDFSQKKIEGSLENEQRTVELEGGNLYTANNQVTFSANAKEDTTSGVVEGAFFGENAEVLAGIVVFSSDHTKDIGFGGTKNSSESEEITASTDAS</sequence>
<feature type="region of interest" description="Disordered" evidence="1">
    <location>
        <begin position="246"/>
        <end position="266"/>
    </location>
</feature>
<dbReference type="InterPro" id="IPR011250">
    <property type="entry name" value="OMP/PagP_B-barrel"/>
</dbReference>
<reference evidence="6" key="1">
    <citation type="submission" date="2015-06" db="EMBL/GenBank/DDBJ databases">
        <authorList>
            <person name="Urmite Genomes"/>
        </authorList>
    </citation>
    <scope>NUCLEOTIDE SEQUENCE [LARGE SCALE GENOMIC DNA]</scope>
    <source>
        <strain evidence="6">CSUR P1867</strain>
    </source>
</reference>
<organism evidence="5 6">
    <name type="scientific">Proteus penneri</name>
    <dbReference type="NCBI Taxonomy" id="102862"/>
    <lineage>
        <taxon>Bacteria</taxon>
        <taxon>Pseudomonadati</taxon>
        <taxon>Pseudomonadota</taxon>
        <taxon>Gammaproteobacteria</taxon>
        <taxon>Enterobacterales</taxon>
        <taxon>Morganellaceae</taxon>
        <taxon>Proteus</taxon>
    </lineage>
</organism>
<evidence type="ECO:0000313" key="6">
    <source>
        <dbReference type="Proteomes" id="UP000183920"/>
    </source>
</evidence>
<dbReference type="InterPro" id="IPR054535">
    <property type="entry name" value="HphA_N"/>
</dbReference>
<feature type="domain" description="HphA N-terminal heme-binding" evidence="3">
    <location>
        <begin position="20"/>
        <end position="132"/>
    </location>
</feature>
<evidence type="ECO:0000259" key="3">
    <source>
        <dbReference type="Pfam" id="PF22828"/>
    </source>
</evidence>
<proteinExistence type="predicted"/>
<dbReference type="RefSeq" id="WP_072065206.1">
    <property type="nucleotide sequence ID" value="NZ_CVRY01000010.1"/>
</dbReference>
<feature type="chain" id="PRO_5005196179" evidence="2">
    <location>
        <begin position="23"/>
        <end position="266"/>
    </location>
</feature>
<dbReference type="Gene3D" id="2.40.160.90">
    <property type="match status" value="1"/>
</dbReference>
<dbReference type="AlphaFoldDB" id="A0A0G4QHY4"/>
<dbReference type="Pfam" id="PF22829">
    <property type="entry name" value="HphA_C"/>
    <property type="match status" value="1"/>
</dbReference>
<dbReference type="EMBL" id="CVRY01000010">
    <property type="protein sequence ID" value="CRL65587.1"/>
    <property type="molecule type" value="Genomic_DNA"/>
</dbReference>
<dbReference type="SUPFAM" id="SSF56925">
    <property type="entry name" value="OMPA-like"/>
    <property type="match status" value="1"/>
</dbReference>
<feature type="signal peptide" evidence="2">
    <location>
        <begin position="1"/>
        <end position="22"/>
    </location>
</feature>
<dbReference type="InterPro" id="IPR054536">
    <property type="entry name" value="HphA_C"/>
</dbReference>
<dbReference type="Pfam" id="PF22828">
    <property type="entry name" value="HphA_N"/>
    <property type="match status" value="1"/>
</dbReference>
<evidence type="ECO:0000256" key="1">
    <source>
        <dbReference type="SAM" id="MobiDB-lite"/>
    </source>
</evidence>
<keyword evidence="2" id="KW-0732">Signal</keyword>
<accession>A0A0G4QHY4</accession>